<evidence type="ECO:0000313" key="4">
    <source>
        <dbReference type="Proteomes" id="UP000070412"/>
    </source>
</evidence>
<feature type="compositionally biased region" description="Basic residues" evidence="1">
    <location>
        <begin position="11"/>
        <end position="22"/>
    </location>
</feature>
<feature type="compositionally biased region" description="Basic and acidic residues" evidence="1">
    <location>
        <begin position="219"/>
        <end position="228"/>
    </location>
</feature>
<dbReference type="Proteomes" id="UP000070412">
    <property type="component" value="Unassembled WGS sequence"/>
</dbReference>
<keyword evidence="4" id="KW-1185">Reference proteome</keyword>
<accession>A0A834R5H8</accession>
<protein>
    <submittedName>
        <fullName evidence="2 3">Uncharacterized protein</fullName>
    </submittedName>
</protein>
<proteinExistence type="predicted"/>
<feature type="region of interest" description="Disordered" evidence="1">
    <location>
        <begin position="208"/>
        <end position="232"/>
    </location>
</feature>
<reference evidence="2" key="2">
    <citation type="submission" date="2020-01" db="EMBL/GenBank/DDBJ databases">
        <authorList>
            <person name="Korhonen P.K.K."/>
            <person name="Guangxu M.G."/>
            <person name="Wang T.W."/>
            <person name="Stroehlein A.J.S."/>
            <person name="Young N.D."/>
            <person name="Ang C.-S.A."/>
            <person name="Fernando D.W.F."/>
            <person name="Lu H.L."/>
            <person name="Taylor S.T."/>
            <person name="Ehtesham M.E.M."/>
            <person name="Najaraj S.H.N."/>
            <person name="Harsha G.H.G."/>
            <person name="Madugundu A.M."/>
            <person name="Renuse S.R."/>
            <person name="Holt D.H."/>
            <person name="Pandey A.P."/>
            <person name="Papenfuss A.P."/>
            <person name="Gasser R.B.G."/>
            <person name="Fischer K.F."/>
        </authorList>
    </citation>
    <scope>NUCLEOTIDE SEQUENCE</scope>
    <source>
        <strain evidence="2">SSS_KF_BRIS2020</strain>
    </source>
</reference>
<feature type="compositionally biased region" description="Low complexity" evidence="1">
    <location>
        <begin position="633"/>
        <end position="642"/>
    </location>
</feature>
<feature type="compositionally biased region" description="Basic and acidic residues" evidence="1">
    <location>
        <begin position="292"/>
        <end position="310"/>
    </location>
</feature>
<feature type="region of interest" description="Disordered" evidence="1">
    <location>
        <begin position="290"/>
        <end position="316"/>
    </location>
</feature>
<feature type="region of interest" description="Disordered" evidence="1">
    <location>
        <begin position="611"/>
        <end position="645"/>
    </location>
</feature>
<dbReference type="EMBL" id="WVUK01000062">
    <property type="protein sequence ID" value="KAF7490218.1"/>
    <property type="molecule type" value="Genomic_DNA"/>
</dbReference>
<reference evidence="4" key="1">
    <citation type="journal article" date="2020" name="PLoS Negl. Trop. Dis.">
        <title>High-quality nuclear genome for Sarcoptes scabiei-A critical resource for a neglected parasite.</title>
        <authorList>
            <person name="Korhonen P.K."/>
            <person name="Gasser R.B."/>
            <person name="Ma G."/>
            <person name="Wang T."/>
            <person name="Stroehlein A.J."/>
            <person name="Young N.D."/>
            <person name="Ang C.S."/>
            <person name="Fernando D.D."/>
            <person name="Lu H.C."/>
            <person name="Taylor S."/>
            <person name="Reynolds S.L."/>
            <person name="Mofiz E."/>
            <person name="Najaraj S.H."/>
            <person name="Gowda H."/>
            <person name="Madugundu A."/>
            <person name="Renuse S."/>
            <person name="Holt D."/>
            <person name="Pandey A."/>
            <person name="Papenfuss A.T."/>
            <person name="Fischer K."/>
        </authorList>
    </citation>
    <scope>NUCLEOTIDE SEQUENCE [LARGE SCALE GENOMIC DNA]</scope>
</reference>
<evidence type="ECO:0000256" key="1">
    <source>
        <dbReference type="SAM" id="MobiDB-lite"/>
    </source>
</evidence>
<feature type="compositionally biased region" description="Acidic residues" evidence="1">
    <location>
        <begin position="38"/>
        <end position="56"/>
    </location>
</feature>
<feature type="compositionally biased region" description="Low complexity" evidence="1">
    <location>
        <begin position="102"/>
        <end position="112"/>
    </location>
</feature>
<feature type="compositionally biased region" description="Polar residues" evidence="1">
    <location>
        <begin position="23"/>
        <end position="32"/>
    </location>
</feature>
<evidence type="ECO:0000313" key="2">
    <source>
        <dbReference type="EMBL" id="KAF7490218.1"/>
    </source>
</evidence>
<name>A0A834R5H8_SARSC</name>
<organism evidence="2">
    <name type="scientific">Sarcoptes scabiei</name>
    <name type="common">Itch mite</name>
    <name type="synonym">Acarus scabiei</name>
    <dbReference type="NCBI Taxonomy" id="52283"/>
    <lineage>
        <taxon>Eukaryota</taxon>
        <taxon>Metazoa</taxon>
        <taxon>Ecdysozoa</taxon>
        <taxon>Arthropoda</taxon>
        <taxon>Chelicerata</taxon>
        <taxon>Arachnida</taxon>
        <taxon>Acari</taxon>
        <taxon>Acariformes</taxon>
        <taxon>Sarcoptiformes</taxon>
        <taxon>Astigmata</taxon>
        <taxon>Psoroptidia</taxon>
        <taxon>Sarcoptoidea</taxon>
        <taxon>Sarcoptidae</taxon>
        <taxon>Sarcoptinae</taxon>
        <taxon>Sarcoptes</taxon>
    </lineage>
</organism>
<evidence type="ECO:0000313" key="3">
    <source>
        <dbReference type="EnsemblMetazoa" id="KAF7490218.1"/>
    </source>
</evidence>
<feature type="compositionally biased region" description="Basic residues" evidence="1">
    <location>
        <begin position="617"/>
        <end position="626"/>
    </location>
</feature>
<dbReference type="EnsemblMetazoa" id="SSS_2735s_mrna">
    <property type="protein sequence ID" value="KAF7490218.1"/>
    <property type="gene ID" value="SSS_2735"/>
</dbReference>
<feature type="compositionally biased region" description="Low complexity" evidence="1">
    <location>
        <begin position="70"/>
        <end position="85"/>
    </location>
</feature>
<reference evidence="3" key="3">
    <citation type="submission" date="2022-06" db="UniProtKB">
        <authorList>
            <consortium name="EnsemblMetazoa"/>
        </authorList>
    </citation>
    <scope>IDENTIFICATION</scope>
</reference>
<feature type="region of interest" description="Disordered" evidence="1">
    <location>
        <begin position="763"/>
        <end position="792"/>
    </location>
</feature>
<feature type="region of interest" description="Disordered" evidence="1">
    <location>
        <begin position="1"/>
        <end position="147"/>
    </location>
</feature>
<sequence>MMIENGSVNHPKAKKRGRKRKNSCNQNPSSKSFKFDDHTEEDVDGGDGGDEEDNGDSDLNTVDAEEESSSIETPTTITIPFTSSTLGESGSKMIDQNDRSSSKLSNNRNLNDNAKKFGNNPNDVTDDENHHCKNNDYNGKNIDNDEQTKTIEKENLFIAEKKSPRTSISDVSDDSIVIKNDVSSNFDDNATENNDDDGEENYENANVFVKDDDDDDGEEGKNPTKIDRNDDDCSNMKRIKLEKNLTNSSVPIKVNPIVVDKIPIITNEINNSHKNSSNFIIDKLTNNHNHHKINDNNKKESSNNREDRSSNELNPSFITISPLNQTQTKMTALVHPTKRIMEESPIENDVYDFDDSCTENEQFDLSKLKLSTKESRFKQKNSVEKSYRTTFPSLKNYMMDQKSRIRFANDIDEKNITVRNIDNSKFIELDRMKMMMMINTNRSSSSSSSSPTIQPLPAHLGSNKFALNKELIIEKIVNKSNDEMILDLSVRKSSNDLADKIDQKIPNKSNDSKSDLKNEIVLLDLSVKNSNLFNGKSSKSSRSKLTLPSIQTAQNLPSLSSSLSMQQQHKELNALSNIGPMEKNQSISLKSMNIKPVPNNLIVNQEIKSYSTNNTKTSHRSRKTNVKSRINPSLSSSSSSFSPKNEALLERSKNIGVKSNHSLPSISEYNPQLPQFIGSQWNWPNWQTAPFGTIINPLNEIAAKNAALHNYHQTLQLSNNQQLSSLSSPNIDERNNHHLSSIAMPSSLPSQLIPALGVYTNPNLNPSRSLPPRTPSSKSTLTLTSSNQNPSTNFQSINQSTPNETYASLLSAANTNSRLNSIDLLNSLMYFGSGGQSISFLNFHQQQLQQLQQRQQNLHYAKINNFDKFTQPFTSSITR</sequence>
<gene>
    <name evidence="2" type="ORF">SSS_2735</name>
</gene>
<dbReference type="OrthoDB" id="10612179at2759"/>
<dbReference type="AlphaFoldDB" id="A0A834R5H8"/>